<evidence type="ECO:0000313" key="2">
    <source>
        <dbReference type="Araport" id="AT4G01340"/>
    </source>
</evidence>
<dbReference type="KEGG" id="ath:AT4G01340"/>
<dbReference type="EMBL" id="CP002687">
    <property type="protein sequence ID" value="AEE82013.1"/>
    <property type="molecule type" value="Genomic_DNA"/>
</dbReference>
<dbReference type="GeneID" id="828062"/>
<evidence type="ECO:0000313" key="3">
    <source>
        <dbReference type="EMBL" id="AEE82013.1"/>
    </source>
</evidence>
<reference evidence="4" key="3">
    <citation type="submission" date="2000-03" db="EMBL/GenBank/DDBJ databases">
        <authorList>
            <person name="EU Arabidopsis sequencing project"/>
        </authorList>
    </citation>
    <scope>NUCLEOTIDE SEQUENCE</scope>
</reference>
<reference evidence="3" key="5">
    <citation type="submission" date="2016-05" db="EMBL/GenBank/DDBJ databases">
        <authorList>
            <person name="Krishnakumar V."/>
            <person name="Cheng C.-Y."/>
            <person name="Chan A.P."/>
            <person name="Schobel S."/>
            <person name="Kim M."/>
            <person name="Ferlanti E.S."/>
            <person name="Belyaeva I."/>
            <person name="Rosen B.D."/>
            <person name="Micklem G."/>
            <person name="Miller J.R."/>
            <person name="Vaughn M."/>
            <person name="Town C.D."/>
        </authorList>
    </citation>
    <scope>NUCLEOTIDE SEQUENCE</scope>
</reference>
<proteinExistence type="predicted"/>
<evidence type="ECO:0000313" key="5">
    <source>
        <dbReference type="Proteomes" id="UP000006548"/>
    </source>
</evidence>
<dbReference type="STRING" id="3702.Q9M138"/>
<accession>Q9M138</accession>
<dbReference type="HOGENOM" id="CLU_1226300_0_0_1"/>
<gene>
    <name evidence="2 4" type="ordered locus">At4g01340</name>
    <name evidence="3" type="ORF">F2N1.28</name>
    <name evidence="3" type="ORF">F2N1_28</name>
</gene>
<feature type="domain" description="DC1-like C-terminal" evidence="1">
    <location>
        <begin position="82"/>
        <end position="117"/>
    </location>
</feature>
<dbReference type="AlphaFoldDB" id="Q9M138"/>
<reference evidence="3" key="4">
    <citation type="submission" date="2011-02" db="EMBL/GenBank/DDBJ databases">
        <authorList>
            <consortium name="TAIR"/>
            <person name="Swarbreck D."/>
            <person name="Lamesch P."/>
            <person name="Wilks C."/>
            <person name="Huala E."/>
        </authorList>
    </citation>
    <scope>NUCLEOTIDE SEQUENCE</scope>
</reference>
<keyword evidence="5" id="KW-1185">Reference proteome</keyword>
<organism evidence="4">
    <name type="scientific">Arabidopsis thaliana</name>
    <name type="common">Mouse-ear cress</name>
    <dbReference type="NCBI Taxonomy" id="3702"/>
    <lineage>
        <taxon>Eukaryota</taxon>
        <taxon>Viridiplantae</taxon>
        <taxon>Streptophyta</taxon>
        <taxon>Embryophyta</taxon>
        <taxon>Tracheophyta</taxon>
        <taxon>Spermatophyta</taxon>
        <taxon>Magnoliopsida</taxon>
        <taxon>eudicotyledons</taxon>
        <taxon>Gunneridae</taxon>
        <taxon>Pentapetalae</taxon>
        <taxon>rosids</taxon>
        <taxon>malvids</taxon>
        <taxon>Brassicales</taxon>
        <taxon>Brassicaceae</taxon>
        <taxon>Camelineae</taxon>
        <taxon>Arabidopsis</taxon>
    </lineage>
</organism>
<reference evidence="3 5" key="1">
    <citation type="journal article" date="1999" name="Nature">
        <title>Sequence and analysis of chromosome 4 of the plant Arabidopsis thaliana.</title>
        <authorList>
            <consortium name="EU"/>
            <consortium name="CSHL and WU Arabidopsis Sequencing Project"/>
            <person name="Mayer K."/>
            <person name="Schuller C."/>
            <person name="Wambutt R."/>
            <person name="Murphy G."/>
            <person name="Volckaert G."/>
            <person name="Pohl T."/>
            <person name="Dusterhoft A."/>
            <person name="Stiekema W."/>
            <person name="Entian K.D."/>
            <person name="Terryn N."/>
            <person name="Harris B."/>
            <person name="Ansorge W."/>
            <person name="Brandt P."/>
            <person name="Grivell L."/>
            <person name="Rieger M."/>
            <person name="Weichselgartner M."/>
            <person name="de Simone V."/>
            <person name="Obermaier B."/>
            <person name="Mache R."/>
            <person name="Muller M."/>
            <person name="Kreis M."/>
            <person name="Delseny M."/>
            <person name="Puigdomenech P."/>
            <person name="Watson M."/>
            <person name="Schmidtheini T."/>
            <person name="Reichert B."/>
            <person name="Portatelle D."/>
            <person name="Perez-Alonso M."/>
            <person name="Boutry M."/>
            <person name="Bancroft I."/>
            <person name="Vos P."/>
            <person name="Hoheisel J."/>
            <person name="Zimmermann W."/>
            <person name="Wedler H."/>
            <person name="Ridley P."/>
            <person name="Langham S.A."/>
            <person name="McCullagh B."/>
            <person name="Bilham L."/>
            <person name="Robben J."/>
            <person name="Van der Schueren J."/>
            <person name="Grymonprez B."/>
            <person name="Chuang Y.J."/>
            <person name="Vandenbussche F."/>
            <person name="Braeken M."/>
            <person name="Weltjens I."/>
            <person name="Voet M."/>
            <person name="Bastiaens I."/>
            <person name="Aert R."/>
            <person name="Defoor E."/>
            <person name="Weitzenegger T."/>
            <person name="Bothe G."/>
            <person name="Ramsperger U."/>
            <person name="Hilbert H."/>
            <person name="Braun M."/>
            <person name="Holzer E."/>
            <person name="Brandt A."/>
            <person name="Peters S."/>
            <person name="van Staveren M."/>
            <person name="Dirske W."/>
            <person name="Mooijman P."/>
            <person name="Klein Lankhorst R."/>
            <person name="Rose M."/>
            <person name="Hauf J."/>
            <person name="Kotter P."/>
            <person name="Berneiser S."/>
            <person name="Hempel S."/>
            <person name="Feldpausch M."/>
            <person name="Lamberth S."/>
            <person name="Van den Daele H."/>
            <person name="De Keyser A."/>
            <person name="Buysshaert C."/>
            <person name="Gielen J."/>
            <person name="Villarroel R."/>
            <person name="De Clercq R."/>
            <person name="Van Montagu M."/>
            <person name="Rogers J."/>
            <person name="Cronin A."/>
            <person name="Quail M."/>
            <person name="Bray-Allen S."/>
            <person name="Clark L."/>
            <person name="Doggett J."/>
            <person name="Hall S."/>
            <person name="Kay M."/>
            <person name="Lennard N."/>
            <person name="McLay K."/>
            <person name="Mayes R."/>
            <person name="Pettett A."/>
            <person name="Rajandream M.A."/>
            <person name="Lyne M."/>
            <person name="Benes V."/>
            <person name="Rechmann S."/>
            <person name="Borkova D."/>
            <person name="Blocker H."/>
            <person name="Scharfe M."/>
            <person name="Grimm M."/>
            <person name="Lohnert T.H."/>
            <person name="Dose S."/>
            <person name="de Haan M."/>
            <person name="Maarse A."/>
            <person name="Schafer M."/>
            <person name="Muller-Auer S."/>
            <person name="Gabel C."/>
            <person name="Fuchs M."/>
            <person name="Fartmann B."/>
            <person name="Granderath K."/>
            <person name="Dauner D."/>
            <person name="Herzl A."/>
            <person name="Neumann S."/>
            <person name="Argiriou A."/>
            <person name="Vitale D."/>
            <person name="Liguori R."/>
            <person name="Piravandi E."/>
            <person name="Massenet O."/>
            <person name="Quigley F."/>
            <person name="Clabauld G."/>
            <person name="Mundlein A."/>
            <person name="Felber R."/>
            <person name="Schnabl S."/>
            <person name="Hiller R."/>
            <person name="Schmidt W."/>
            <person name="Lecharny A."/>
            <person name="Aubourg S."/>
            <person name="Chefdor F."/>
            <person name="Cooke R."/>
            <person name="Berger C."/>
            <person name="Montfort A."/>
            <person name="Casacuberta E."/>
            <person name="Gibbons T."/>
            <person name="Weber N."/>
            <person name="Vandenbol M."/>
            <person name="Bargues M."/>
            <person name="Terol J."/>
            <person name="Torres A."/>
            <person name="Perez-Perez A."/>
            <person name="Purnelle B."/>
            <person name="Bent E."/>
            <person name="Johnson S."/>
            <person name="Tacon D."/>
            <person name="Jesse T."/>
            <person name="Heijnen L."/>
            <person name="Schwarz S."/>
            <person name="Scholler P."/>
            <person name="Heber S."/>
            <person name="Francs P."/>
            <person name="Bielke C."/>
            <person name="Frishman D."/>
            <person name="Haase D."/>
            <person name="Lemcke K."/>
            <person name="Mewes H.W."/>
            <person name="Stocker S."/>
            <person name="Zaccaria P."/>
            <person name="Bevan M."/>
            <person name="Wilson R.K."/>
            <person name="de la Bastide M."/>
            <person name="Habermann K."/>
            <person name="Parnell L."/>
            <person name="Dedhia N."/>
            <person name="Gnoj L."/>
            <person name="Schutz K."/>
            <person name="Huang E."/>
            <person name="Spiegel L."/>
            <person name="Sehkon M."/>
            <person name="Murray J."/>
            <person name="Sheet P."/>
            <person name="Cordes M."/>
            <person name="Abu-Threideh J."/>
            <person name="Stoneking T."/>
            <person name="Kalicki J."/>
            <person name="Graves T."/>
            <person name="Harmon G."/>
            <person name="Edwards J."/>
            <person name="Latreille P."/>
            <person name="Courtney L."/>
            <person name="Cloud J."/>
            <person name="Abbott A."/>
            <person name="Scott K."/>
            <person name="Johnson D."/>
            <person name="Minx P."/>
            <person name="Bentley D."/>
            <person name="Fulton B."/>
            <person name="Miller N."/>
            <person name="Greco T."/>
            <person name="Kemp K."/>
            <person name="Kramer J."/>
            <person name="Fulton L."/>
            <person name="Mardis E."/>
            <person name="Dante M."/>
            <person name="Pepin K."/>
            <person name="Hillier L."/>
            <person name="Nelson J."/>
            <person name="Spieth J."/>
            <person name="Ryan E."/>
            <person name="Andrews S."/>
            <person name="Geisel C."/>
            <person name="Layman D."/>
            <person name="Du H."/>
            <person name="Ali J."/>
            <person name="Berghoff A."/>
            <person name="Jones K."/>
            <person name="Drone K."/>
            <person name="Cotton M."/>
            <person name="Joshu C."/>
            <person name="Antonoiu B."/>
            <person name="Zidanic M."/>
            <person name="Strong C."/>
            <person name="Sun H."/>
            <person name="Lamar B."/>
            <person name="Yordan C."/>
            <person name="Ma P."/>
            <person name="Zhong J."/>
            <person name="Preston R."/>
            <person name="Vil D."/>
            <person name="Shekher M."/>
            <person name="Matero A."/>
            <person name="Shah R."/>
            <person name="Swaby I.K."/>
            <person name="O'Shaughnessy A."/>
            <person name="Rodriguez M."/>
            <person name="Hoffmann J."/>
            <person name="Till S."/>
            <person name="Granat S."/>
            <person name="Shohdy N."/>
            <person name="Hasegawa A."/>
            <person name="Hameed A."/>
            <person name="Lodhi M."/>
            <person name="Johnson A."/>
            <person name="Chen E."/>
            <person name="Marra M."/>
            <person name="Martienssen R."/>
            <person name="McCombie W.R."/>
        </authorList>
    </citation>
    <scope>NUCLEOTIDE SEQUENCE [LARGE SCALE GENOMIC DNA]</scope>
    <source>
        <strain evidence="5">cv. Columbia</strain>
    </source>
</reference>
<dbReference type="ProteomicsDB" id="179525"/>
<reference evidence="5" key="6">
    <citation type="journal article" date="2017" name="Plant J.">
        <title>Araport11: a complete reannotation of the Arabidopsis thaliana reference genome.</title>
        <authorList>
            <person name="Cheng C.Y."/>
            <person name="Krishnakumar V."/>
            <person name="Chan A.P."/>
            <person name="Thibaud-Nissen F."/>
            <person name="Schobel S."/>
            <person name="Town C.D."/>
        </authorList>
    </citation>
    <scope>GENOME REANNOTATION</scope>
    <source>
        <strain evidence="5">cv. Columbia</strain>
    </source>
</reference>
<dbReference type="PaxDb" id="3702-AT4G01340.1"/>
<protein>
    <submittedName>
        <fullName evidence="3">CHP-rich zinc finger protein-like protein</fullName>
    </submittedName>
</protein>
<dbReference type="EMBL" id="AL161491">
    <property type="protein sequence ID" value="CAB80943.1"/>
    <property type="molecule type" value="Genomic_DNA"/>
</dbReference>
<name>Q9M138_ARATH</name>
<dbReference type="Proteomes" id="UP000006548">
    <property type="component" value="Chromosome 4"/>
</dbReference>
<dbReference type="PIR" id="E85017">
    <property type="entry name" value="E85017"/>
</dbReference>
<reference evidence="4" key="2">
    <citation type="submission" date="2000-03" db="EMBL/GenBank/DDBJ databases">
        <authorList>
            <person name="Lamar B."/>
            <person name="Stoneking T."/>
            <person name="Stumpf J."/>
            <person name="Mewes H.W."/>
            <person name="Lemcke K."/>
            <person name="Mayer K.F.X."/>
        </authorList>
    </citation>
    <scope>NUCLEOTIDE SEQUENCE</scope>
</reference>
<dbReference type="Pfam" id="PF22926">
    <property type="entry name" value="C1-like_CT"/>
    <property type="match status" value="1"/>
</dbReference>
<dbReference type="InterPro" id="IPR054483">
    <property type="entry name" value="DC1-like_CT"/>
</dbReference>
<dbReference type="Araport" id="AT4G01340"/>
<dbReference type="TAIR" id="AT4G01340"/>
<sequence>MATTAVNLPIHEHPLYPSARCIIGECDGCHVNGYMNDGHPLTLCCGEKEEPSVTLHAQCVLGDFSRLVLGQIYWFGRKKIEFEALPNNHNTRPLCIQCQSRCKVSVILKKHNEDNRYSTSTDAYFMALSGVFDDDWANKAILESEKRARECEKDLLSYLLHGKHEIFAGLDKASADDTYRSVNNLWNSYPKDEEFERFGIPSKRGRDYHGCIISLASFNSSFICKN</sequence>
<evidence type="ECO:0000313" key="4">
    <source>
        <dbReference type="EMBL" id="CAB80943.1"/>
    </source>
</evidence>
<evidence type="ECO:0000259" key="1">
    <source>
        <dbReference type="Pfam" id="PF22926"/>
    </source>
</evidence>